<dbReference type="Pfam" id="PF08780">
    <property type="entry name" value="NTase_sub_bind"/>
    <property type="match status" value="1"/>
</dbReference>
<evidence type="ECO:0000313" key="1">
    <source>
        <dbReference type="EMBL" id="HIX48780.1"/>
    </source>
</evidence>
<dbReference type="InterPro" id="IPR010235">
    <property type="entry name" value="HepT"/>
</dbReference>
<dbReference type="EMBL" id="DXFA01000126">
    <property type="protein sequence ID" value="HIX48780.1"/>
    <property type="molecule type" value="Genomic_DNA"/>
</dbReference>
<reference evidence="1" key="1">
    <citation type="journal article" date="2021" name="PeerJ">
        <title>Extensive microbial diversity within the chicken gut microbiome revealed by metagenomics and culture.</title>
        <authorList>
            <person name="Gilroy R."/>
            <person name="Ravi A."/>
            <person name="Getino M."/>
            <person name="Pursley I."/>
            <person name="Horton D.L."/>
            <person name="Alikhan N.F."/>
            <person name="Baker D."/>
            <person name="Gharbi K."/>
            <person name="Hall N."/>
            <person name="Watson M."/>
            <person name="Adriaenssens E.M."/>
            <person name="Foster-Nyarko E."/>
            <person name="Jarju S."/>
            <person name="Secka A."/>
            <person name="Antonio M."/>
            <person name="Oren A."/>
            <person name="Chaudhuri R.R."/>
            <person name="La Ragione R."/>
            <person name="Hildebrand F."/>
            <person name="Pallen M.J."/>
        </authorList>
    </citation>
    <scope>NUCLEOTIDE SEQUENCE</scope>
    <source>
        <strain evidence="1">ChiSjej5B23-15282</strain>
    </source>
</reference>
<dbReference type="AlphaFoldDB" id="A0A9D1VY58"/>
<accession>A0A9D1VY58</accession>
<name>A0A9D1VY58_9FIRM</name>
<dbReference type="SUPFAM" id="SSF81593">
    <property type="entry name" value="Nucleotidyltransferase substrate binding subunit/domain"/>
    <property type="match status" value="1"/>
</dbReference>
<dbReference type="Proteomes" id="UP000824243">
    <property type="component" value="Unassembled WGS sequence"/>
</dbReference>
<comment type="caution">
    <text evidence="1">The sequence shown here is derived from an EMBL/GenBank/DDBJ whole genome shotgun (WGS) entry which is preliminary data.</text>
</comment>
<sequence>MKKFDNFVSNLEILQKAEQEDLKNEFIISGIIDKFFIQFELSWKVLKELLRYEGKSSANSGSPREILKAAYEVYDFIDEDVWLDMLKSRNDMTHIYDGDAAKRFVNDILYRYIPEFIKLRENIAEQYEEVLSQI</sequence>
<proteinExistence type="predicted"/>
<gene>
    <name evidence="1" type="ORF">H9981_07210</name>
</gene>
<organism evidence="1 2">
    <name type="scientific">Candidatus Mediterraneibacter caccavium</name>
    <dbReference type="NCBI Taxonomy" id="2838661"/>
    <lineage>
        <taxon>Bacteria</taxon>
        <taxon>Bacillati</taxon>
        <taxon>Bacillota</taxon>
        <taxon>Clostridia</taxon>
        <taxon>Lachnospirales</taxon>
        <taxon>Lachnospiraceae</taxon>
        <taxon>Mediterraneibacter</taxon>
    </lineage>
</organism>
<dbReference type="NCBIfam" id="TIGR01987">
    <property type="entry name" value="HI0074"/>
    <property type="match status" value="1"/>
</dbReference>
<dbReference type="Gene3D" id="1.20.120.330">
    <property type="entry name" value="Nucleotidyltransferases domain 2"/>
    <property type="match status" value="1"/>
</dbReference>
<evidence type="ECO:0000313" key="2">
    <source>
        <dbReference type="Proteomes" id="UP000824243"/>
    </source>
</evidence>
<protein>
    <submittedName>
        <fullName evidence="1">HI0074 family nucleotidyltransferase substrate-binding subunit</fullName>
    </submittedName>
</protein>
<reference evidence="1" key="2">
    <citation type="submission" date="2021-04" db="EMBL/GenBank/DDBJ databases">
        <authorList>
            <person name="Gilroy R."/>
        </authorList>
    </citation>
    <scope>NUCLEOTIDE SEQUENCE</scope>
    <source>
        <strain evidence="1">ChiSjej5B23-15282</strain>
    </source>
</reference>